<feature type="transmembrane region" description="Helical" evidence="1">
    <location>
        <begin position="81"/>
        <end position="101"/>
    </location>
</feature>
<feature type="transmembrane region" description="Helical" evidence="1">
    <location>
        <begin position="122"/>
        <end position="147"/>
    </location>
</feature>
<keyword evidence="1" id="KW-0812">Transmembrane</keyword>
<keyword evidence="1" id="KW-1133">Transmembrane helix</keyword>
<gene>
    <name evidence="2" type="ORF">CVT23_12980</name>
</gene>
<reference evidence="2 3" key="1">
    <citation type="submission" date="2017-11" db="EMBL/GenBank/DDBJ databases">
        <title>Draft genome sequence of Rhizobiales bacterium SY3-13.</title>
        <authorList>
            <person name="Sun C."/>
        </authorList>
    </citation>
    <scope>NUCLEOTIDE SEQUENCE [LARGE SCALE GENOMIC DNA]</scope>
    <source>
        <strain evidence="2 3">SY3-13</strain>
    </source>
</reference>
<evidence type="ECO:0000313" key="3">
    <source>
        <dbReference type="Proteomes" id="UP000229498"/>
    </source>
</evidence>
<feature type="transmembrane region" description="Helical" evidence="1">
    <location>
        <begin position="159"/>
        <end position="186"/>
    </location>
</feature>
<name>A0A2M9G0H2_9PROT</name>
<organism evidence="2 3">
    <name type="scientific">Minwuia thermotolerans</name>
    <dbReference type="NCBI Taxonomy" id="2056226"/>
    <lineage>
        <taxon>Bacteria</taxon>
        <taxon>Pseudomonadati</taxon>
        <taxon>Pseudomonadota</taxon>
        <taxon>Alphaproteobacteria</taxon>
        <taxon>Minwuiales</taxon>
        <taxon>Minwuiaceae</taxon>
        <taxon>Minwuia</taxon>
    </lineage>
</organism>
<accession>A0A2M9G0H2</accession>
<dbReference type="Proteomes" id="UP000229498">
    <property type="component" value="Unassembled WGS sequence"/>
</dbReference>
<keyword evidence="3" id="KW-1185">Reference proteome</keyword>
<evidence type="ECO:0000313" key="2">
    <source>
        <dbReference type="EMBL" id="PJK29199.1"/>
    </source>
</evidence>
<dbReference type="RefSeq" id="WP_109795844.1">
    <property type="nucleotide sequence ID" value="NZ_PHIG01000035.1"/>
</dbReference>
<sequence>MLETSFMGIVAIPAGLGLIGFVEPCSIGSSLVFIKYLEGKSALAKLAETSLFTLTRAIFIGLLGVLAAVIGSLFLDLQRGAWLLLGVAYVGLGLLLATGRAPALMVSLGPGLKRLSGRSGSVGLGLLFGLNIPACAAPLLFALLAGAAVSDGANALTGFAALAVFGFALSLPLVVMVLIPGARALLDRFAALSGRYPVFAGLVLVGLGAWSIGFGLFADIDPGTTP</sequence>
<dbReference type="AlphaFoldDB" id="A0A2M9G0H2"/>
<feature type="transmembrane region" description="Helical" evidence="1">
    <location>
        <begin position="54"/>
        <end position="75"/>
    </location>
</feature>
<protein>
    <submittedName>
        <fullName evidence="2">Uncharacterized protein</fullName>
    </submittedName>
</protein>
<dbReference type="OrthoDB" id="6365066at2"/>
<comment type="caution">
    <text evidence="2">The sequence shown here is derived from an EMBL/GenBank/DDBJ whole genome shotgun (WGS) entry which is preliminary data.</text>
</comment>
<proteinExistence type="predicted"/>
<evidence type="ECO:0000256" key="1">
    <source>
        <dbReference type="SAM" id="Phobius"/>
    </source>
</evidence>
<feature type="transmembrane region" description="Helical" evidence="1">
    <location>
        <begin position="198"/>
        <end position="218"/>
    </location>
</feature>
<dbReference type="EMBL" id="PHIG01000035">
    <property type="protein sequence ID" value="PJK29199.1"/>
    <property type="molecule type" value="Genomic_DNA"/>
</dbReference>
<feature type="transmembrane region" description="Helical" evidence="1">
    <location>
        <begin position="6"/>
        <end position="34"/>
    </location>
</feature>
<keyword evidence="1" id="KW-0472">Membrane</keyword>